<evidence type="ECO:0000259" key="1">
    <source>
        <dbReference type="SMART" id="SM00849"/>
    </source>
</evidence>
<dbReference type="PANTHER" id="PTHR23131">
    <property type="entry name" value="ENDORIBONUCLEASE LACTB2"/>
    <property type="match status" value="1"/>
</dbReference>
<accession>A0A9D8PQ91</accession>
<comment type="caution">
    <text evidence="2">The sequence shown here is derived from an EMBL/GenBank/DDBJ whole genome shotgun (WGS) entry which is preliminary data.</text>
</comment>
<dbReference type="SMART" id="SM00849">
    <property type="entry name" value="Lactamase_B"/>
    <property type="match status" value="1"/>
</dbReference>
<evidence type="ECO:0000313" key="2">
    <source>
        <dbReference type="EMBL" id="MBN1573560.1"/>
    </source>
</evidence>
<dbReference type="EMBL" id="JAFGIX010000052">
    <property type="protein sequence ID" value="MBN1573560.1"/>
    <property type="molecule type" value="Genomic_DNA"/>
</dbReference>
<dbReference type="CDD" id="cd06262">
    <property type="entry name" value="metallo-hydrolase-like_MBL-fold"/>
    <property type="match status" value="1"/>
</dbReference>
<dbReference type="SUPFAM" id="SSF56281">
    <property type="entry name" value="Metallo-hydrolase/oxidoreductase"/>
    <property type="match status" value="1"/>
</dbReference>
<dbReference type="Pfam" id="PF00753">
    <property type="entry name" value="Lactamase_B"/>
    <property type="match status" value="1"/>
</dbReference>
<dbReference type="InterPro" id="IPR036866">
    <property type="entry name" value="RibonucZ/Hydroxyglut_hydro"/>
</dbReference>
<dbReference type="AlphaFoldDB" id="A0A9D8PQ91"/>
<name>A0A9D8PQ91_9DELT</name>
<reference evidence="2" key="1">
    <citation type="journal article" date="2021" name="Environ. Microbiol.">
        <title>Genomic characterization of three novel Desulfobacterota classes expand the metabolic and phylogenetic diversity of the phylum.</title>
        <authorList>
            <person name="Murphy C.L."/>
            <person name="Biggerstaff J."/>
            <person name="Eichhorn A."/>
            <person name="Ewing E."/>
            <person name="Shahan R."/>
            <person name="Soriano D."/>
            <person name="Stewart S."/>
            <person name="VanMol K."/>
            <person name="Walker R."/>
            <person name="Walters P."/>
            <person name="Elshahed M.S."/>
            <person name="Youssef N.H."/>
        </authorList>
    </citation>
    <scope>NUCLEOTIDE SEQUENCE</scope>
    <source>
        <strain evidence="2">Zod_Metabat.24</strain>
    </source>
</reference>
<dbReference type="InterPro" id="IPR050662">
    <property type="entry name" value="Sec-metab_biosynth-thioest"/>
</dbReference>
<dbReference type="InterPro" id="IPR001279">
    <property type="entry name" value="Metallo-B-lactamas"/>
</dbReference>
<dbReference type="PANTHER" id="PTHR23131:SF0">
    <property type="entry name" value="ENDORIBONUCLEASE LACTB2"/>
    <property type="match status" value="1"/>
</dbReference>
<protein>
    <submittedName>
        <fullName evidence="2">MBL fold metallo-hydrolase</fullName>
    </submittedName>
</protein>
<evidence type="ECO:0000313" key="3">
    <source>
        <dbReference type="Proteomes" id="UP000809273"/>
    </source>
</evidence>
<reference evidence="2" key="2">
    <citation type="submission" date="2021-01" db="EMBL/GenBank/DDBJ databases">
        <authorList>
            <person name="Hahn C.R."/>
            <person name="Youssef N.H."/>
            <person name="Elshahed M."/>
        </authorList>
    </citation>
    <scope>NUCLEOTIDE SEQUENCE</scope>
    <source>
        <strain evidence="2">Zod_Metabat.24</strain>
    </source>
</reference>
<sequence>MTLEEIRFGPVVLIPGDNLGRYPYCHSLYIEGETRVIIDPASNRGRLAELKKGPGVDQVWLSHYHEDHFTHLDLFSDTELWMSDLDAPAVEDTETLLYFYELDKSDKHDLWVNYLVDFFNYAPRKVEGRFEGNDDVEVDLGGITVRVIPTPGHTAGNLSFFFEDLGLLFIGDYDLQRFGPWYGDRYSSIDETIESINKLREIPAKVWIPSHGKDIYDSDPGELWDRYLSVIDTREFKLLDLLSEPHTMQEIVDTRIVYKKSLEPKLFFDFGEWALMKKHLEKLVNMGSVKEENGRFVRI</sequence>
<dbReference type="Gene3D" id="3.60.15.10">
    <property type="entry name" value="Ribonuclease Z/Hydroxyacylglutathione hydrolase-like"/>
    <property type="match status" value="1"/>
</dbReference>
<dbReference type="Proteomes" id="UP000809273">
    <property type="component" value="Unassembled WGS sequence"/>
</dbReference>
<gene>
    <name evidence="2" type="ORF">JW984_10230</name>
</gene>
<proteinExistence type="predicted"/>
<organism evidence="2 3">
    <name type="scientific">Candidatus Zymogenus saltonus</name>
    <dbReference type="NCBI Taxonomy" id="2844893"/>
    <lineage>
        <taxon>Bacteria</taxon>
        <taxon>Deltaproteobacteria</taxon>
        <taxon>Candidatus Zymogenia</taxon>
        <taxon>Candidatus Zymogeniales</taxon>
        <taxon>Candidatus Zymogenaceae</taxon>
        <taxon>Candidatus Zymogenus</taxon>
    </lineage>
</organism>
<feature type="domain" description="Metallo-beta-lactamase" evidence="1">
    <location>
        <begin position="24"/>
        <end position="211"/>
    </location>
</feature>